<dbReference type="EMBL" id="JANRMS010000098">
    <property type="protein sequence ID" value="KAJ3546862.1"/>
    <property type="molecule type" value="Genomic_DNA"/>
</dbReference>
<protein>
    <submittedName>
        <fullName evidence="1">Uncharacterized protein</fullName>
    </submittedName>
</protein>
<evidence type="ECO:0000313" key="2">
    <source>
        <dbReference type="Proteomes" id="UP001148629"/>
    </source>
</evidence>
<name>A0ACC1SV33_9HYPO</name>
<reference evidence="1" key="1">
    <citation type="submission" date="2022-08" db="EMBL/GenBank/DDBJ databases">
        <title>Genome Sequence of Fusarium decemcellulare.</title>
        <authorList>
            <person name="Buettner E."/>
        </authorList>
    </citation>
    <scope>NUCLEOTIDE SEQUENCE</scope>
    <source>
        <strain evidence="1">Babe19</strain>
    </source>
</reference>
<proteinExistence type="predicted"/>
<gene>
    <name evidence="1" type="ORF">NM208_g1790</name>
</gene>
<comment type="caution">
    <text evidence="1">The sequence shown here is derived from an EMBL/GenBank/DDBJ whole genome shotgun (WGS) entry which is preliminary data.</text>
</comment>
<keyword evidence="2" id="KW-1185">Reference proteome</keyword>
<sequence>MAEAVGVAAAAIQLAGISFKVIKLIQSLDACSASIKAKTRQLETFTEIAENIQLHSEQHDDPEHLKLTKRILEHCQETVSKILAHLERVGTSGNDNVLKKVSKALVAKLEGDEVTELFDELQRDQMSLLAHRSYAQPSQSFLEELKNVFEDSLKYSTPGDEESRLLRALFVTDPRDDRSALITTKGRRVEGTCTWITETLTYRSWLSTSTDSRGLLIQGGPGRGKSMIAIFLTEQLEELAKSTATETVIYFFCDNRDLKRNSSTSVLQGLIWQLCRLRPKLMVHGLKELKSRGGDAQTFVGSNSTEMLWRLFLDMVKDPLSGTITCIIDGLDECDDVSINSLSDKFSQLLASTEPSLRKFRVIICSRPPRTQHLNSLWNLPRIRLDPDSDEEIGRDITIFIENRVSEIAQEKSWPLDLQQEVKRILRDKANGTFLWVGFVAQDLRKRSASEIPRCLRSLPEDLDAIYARILLEIPDEYRERVRLLLSWVTLAFEPLSLSELETLMKNQSLRSSGLNNREDSIEACLEFCSPILTIKQRVRTYPIFFKDRAETIQTIQLIHQSAKDYLVRSAIDTKRELEFFRITSHMTHESLAGGCLEVLQKNLPLWFQEPFGEVGRSFLLRYAANFWFVHLRECSRQPHDSLLAKSALAFLEKGSQVREFWFAYLMSQSQSPSRAPLDVRQKYSGYLLTSWGRSLPKWAEYRRVAGRFGMIDNLSTAPSREDFFWPVHLYSLHLAALLGLEAIVRFILETKGGLYYARLTSLRSIAYGYYPQLLVWESPGIHDMFMRLAPHIERSDLERQALHKTRASSPLELAVFGGYERIVRLLSEQYPRLSLLPRPRYALYTAIHRGYEGMLKALIEVVGVKLEPVGKFEGPLCTAVASKRMDMIKLLLAYGNNVWKGGKSKRCETTRALIKATECSWLGSTTIIRYASLLLQAGADVDGLGSGMKEFTPLGYACLCCDLPVVKFLLKRGANRNLGSLDTKRTPLMLATQGLFSMLPGSGIPETIKVLLDAGADTNRTDRHGESVLHRIANSIASYGPGSYAYEAADVLITAGIDEYLKDKKKRTAASILASVGAAPWTRAPRMTGGRGFVM</sequence>
<dbReference type="Proteomes" id="UP001148629">
    <property type="component" value="Unassembled WGS sequence"/>
</dbReference>
<evidence type="ECO:0000313" key="1">
    <source>
        <dbReference type="EMBL" id="KAJ3546862.1"/>
    </source>
</evidence>
<accession>A0ACC1SV33</accession>
<organism evidence="1 2">
    <name type="scientific">Fusarium decemcellulare</name>
    <dbReference type="NCBI Taxonomy" id="57161"/>
    <lineage>
        <taxon>Eukaryota</taxon>
        <taxon>Fungi</taxon>
        <taxon>Dikarya</taxon>
        <taxon>Ascomycota</taxon>
        <taxon>Pezizomycotina</taxon>
        <taxon>Sordariomycetes</taxon>
        <taxon>Hypocreomycetidae</taxon>
        <taxon>Hypocreales</taxon>
        <taxon>Nectriaceae</taxon>
        <taxon>Fusarium</taxon>
        <taxon>Fusarium decemcellulare species complex</taxon>
    </lineage>
</organism>